<evidence type="ECO:0000313" key="3">
    <source>
        <dbReference type="Proteomes" id="UP001596312"/>
    </source>
</evidence>
<organism evidence="2 3">
    <name type="scientific">Halalkalicoccus tibetensis</name>
    <dbReference type="NCBI Taxonomy" id="175632"/>
    <lineage>
        <taxon>Archaea</taxon>
        <taxon>Methanobacteriati</taxon>
        <taxon>Methanobacteriota</taxon>
        <taxon>Stenosarchaea group</taxon>
        <taxon>Halobacteria</taxon>
        <taxon>Halobacteriales</taxon>
        <taxon>Halococcaceae</taxon>
        <taxon>Halalkalicoccus</taxon>
    </lineage>
</organism>
<dbReference type="RefSeq" id="WP_340605818.1">
    <property type="nucleotide sequence ID" value="NZ_JBBMXV010000013.1"/>
</dbReference>
<protein>
    <submittedName>
        <fullName evidence="2">Uncharacterized protein</fullName>
    </submittedName>
</protein>
<feature type="region of interest" description="Disordered" evidence="1">
    <location>
        <begin position="157"/>
        <end position="176"/>
    </location>
</feature>
<evidence type="ECO:0000313" key="2">
    <source>
        <dbReference type="EMBL" id="MFC6907225.1"/>
    </source>
</evidence>
<dbReference type="EMBL" id="JBHSXQ010000013">
    <property type="protein sequence ID" value="MFC6907225.1"/>
    <property type="molecule type" value="Genomic_DNA"/>
</dbReference>
<dbReference type="AlphaFoldDB" id="A0ABD5VAR6"/>
<name>A0ABD5VAR6_9EURY</name>
<sequence length="216" mass="24681">MGGFGSGRTDYATTPSDRDCLKLNVNEFTEILGEDGQYAGTYSWERGGDRTAQVGWRTDNEYPEELTLTFAATVGGDKQEFTQHIKIAHTECNFGGTRPWWRCPFCSDRAAKLYAVSSEPRFACRECQDFGYVSSRASGNADRTLRMRYNRVRKKLGGEPTNPAWPEPYVPDRPKGMHQDTYDELVRDLHRAQDEWHDKVMIPGLQKYASDDFEVQ</sequence>
<proteinExistence type="predicted"/>
<comment type="caution">
    <text evidence="2">The sequence shown here is derived from an EMBL/GenBank/DDBJ whole genome shotgun (WGS) entry which is preliminary data.</text>
</comment>
<evidence type="ECO:0000256" key="1">
    <source>
        <dbReference type="SAM" id="MobiDB-lite"/>
    </source>
</evidence>
<gene>
    <name evidence="2" type="ORF">ACFQGH_18760</name>
</gene>
<reference evidence="2 3" key="1">
    <citation type="journal article" date="2019" name="Int. J. Syst. Evol. Microbiol.">
        <title>The Global Catalogue of Microorganisms (GCM) 10K type strain sequencing project: providing services to taxonomists for standard genome sequencing and annotation.</title>
        <authorList>
            <consortium name="The Broad Institute Genomics Platform"/>
            <consortium name="The Broad Institute Genome Sequencing Center for Infectious Disease"/>
            <person name="Wu L."/>
            <person name="Ma J."/>
        </authorList>
    </citation>
    <scope>NUCLEOTIDE SEQUENCE [LARGE SCALE GENOMIC DNA]</scope>
    <source>
        <strain evidence="2 3">CGMCC 1.3240</strain>
    </source>
</reference>
<keyword evidence="3" id="KW-1185">Reference proteome</keyword>
<accession>A0ABD5VAR6</accession>
<dbReference type="Proteomes" id="UP001596312">
    <property type="component" value="Unassembled WGS sequence"/>
</dbReference>